<feature type="domain" description="BRCT" evidence="4">
    <location>
        <begin position="1242"/>
        <end position="1353"/>
    </location>
</feature>
<evidence type="ECO:0000259" key="5">
    <source>
        <dbReference type="PROSITE" id="PS50850"/>
    </source>
</evidence>
<feature type="compositionally biased region" description="Polar residues" evidence="2">
    <location>
        <begin position="1480"/>
        <end position="1495"/>
    </location>
</feature>
<name>A0A229YGW8_9EURO</name>
<dbReference type="PROSITE" id="PS50850">
    <property type="entry name" value="MFS"/>
    <property type="match status" value="1"/>
</dbReference>
<feature type="region of interest" description="Disordered" evidence="2">
    <location>
        <begin position="787"/>
        <end position="814"/>
    </location>
</feature>
<feature type="compositionally biased region" description="Acidic residues" evidence="2">
    <location>
        <begin position="687"/>
        <end position="700"/>
    </location>
</feature>
<keyword evidence="3" id="KW-0812">Transmembrane</keyword>
<dbReference type="InterPro" id="IPR011701">
    <property type="entry name" value="MFS"/>
</dbReference>
<dbReference type="InterPro" id="IPR022047">
    <property type="entry name" value="Microcephalin-like"/>
</dbReference>
<dbReference type="GO" id="GO:0022857">
    <property type="term" value="F:transmembrane transporter activity"/>
    <property type="evidence" value="ECO:0007669"/>
    <property type="project" value="InterPro"/>
</dbReference>
<feature type="compositionally biased region" description="Basic and acidic residues" evidence="2">
    <location>
        <begin position="430"/>
        <end position="446"/>
    </location>
</feature>
<feature type="compositionally biased region" description="Low complexity" evidence="2">
    <location>
        <begin position="1221"/>
        <end position="1234"/>
    </location>
</feature>
<feature type="compositionally biased region" description="Polar residues" evidence="2">
    <location>
        <begin position="409"/>
        <end position="423"/>
    </location>
</feature>
<keyword evidence="3" id="KW-1133">Transmembrane helix</keyword>
<reference evidence="6 7" key="1">
    <citation type="submission" date="2018-08" db="EMBL/GenBank/DDBJ databases">
        <title>Draft genome sequences of two Aspergillus turcosus clinical strains isolated from bronchoalveolar lavage fluid: one azole-susceptible and the other azole-resistant.</title>
        <authorList>
            <person name="Parent-Michaud M."/>
            <person name="Dufresne P.J."/>
            <person name="Fournier E."/>
            <person name="Martineau C."/>
            <person name="Moreira S."/>
            <person name="Perkins V."/>
            <person name="De Repentigny L."/>
            <person name="Dufresne S.F."/>
        </authorList>
    </citation>
    <scope>NUCLEOTIDE SEQUENCE [LARGE SCALE GENOMIC DNA]</scope>
    <source>
        <strain evidence="6">HMR AF 1038</strain>
    </source>
</reference>
<proteinExistence type="predicted"/>
<feature type="region of interest" description="Disordered" evidence="2">
    <location>
        <begin position="634"/>
        <end position="749"/>
    </location>
</feature>
<feature type="compositionally biased region" description="Polar residues" evidence="2">
    <location>
        <begin position="1412"/>
        <end position="1422"/>
    </location>
</feature>
<feature type="compositionally biased region" description="Acidic residues" evidence="2">
    <location>
        <begin position="668"/>
        <end position="679"/>
    </location>
</feature>
<feature type="compositionally biased region" description="Basic and acidic residues" evidence="2">
    <location>
        <begin position="607"/>
        <end position="617"/>
    </location>
</feature>
<dbReference type="InterPro" id="IPR020846">
    <property type="entry name" value="MFS_dom"/>
</dbReference>
<feature type="transmembrane region" description="Helical" evidence="3">
    <location>
        <begin position="1944"/>
        <end position="1964"/>
    </location>
</feature>
<feature type="region of interest" description="Disordered" evidence="2">
    <location>
        <begin position="966"/>
        <end position="1237"/>
    </location>
</feature>
<feature type="compositionally biased region" description="Basic residues" evidence="2">
    <location>
        <begin position="131"/>
        <end position="140"/>
    </location>
</feature>
<feature type="transmembrane region" description="Helical" evidence="3">
    <location>
        <begin position="1976"/>
        <end position="1996"/>
    </location>
</feature>
<evidence type="ECO:0000256" key="3">
    <source>
        <dbReference type="SAM" id="Phobius"/>
    </source>
</evidence>
<dbReference type="PROSITE" id="PS50172">
    <property type="entry name" value="BRCT"/>
    <property type="match status" value="1"/>
</dbReference>
<evidence type="ECO:0000256" key="1">
    <source>
        <dbReference type="ARBA" id="ARBA00004141"/>
    </source>
</evidence>
<feature type="compositionally biased region" description="Basic and acidic residues" evidence="2">
    <location>
        <begin position="1102"/>
        <end position="1114"/>
    </location>
</feature>
<protein>
    <recommendedName>
        <fullName evidence="8">Major facilitator superfamily (MFS) profile domain-containing protein</fullName>
    </recommendedName>
</protein>
<feature type="compositionally biased region" description="Acidic residues" evidence="2">
    <location>
        <begin position="729"/>
        <end position="746"/>
    </location>
</feature>
<feature type="compositionally biased region" description="Basic and acidic residues" evidence="2">
    <location>
        <begin position="141"/>
        <end position="153"/>
    </location>
</feature>
<feature type="compositionally biased region" description="Polar residues" evidence="2">
    <location>
        <begin position="184"/>
        <end position="210"/>
    </location>
</feature>
<feature type="compositionally biased region" description="Acidic residues" evidence="2">
    <location>
        <begin position="1569"/>
        <end position="1580"/>
    </location>
</feature>
<feature type="region of interest" description="Disordered" evidence="2">
    <location>
        <begin position="903"/>
        <end position="949"/>
    </location>
</feature>
<feature type="transmembrane region" description="Helical" evidence="3">
    <location>
        <begin position="2049"/>
        <end position="2070"/>
    </location>
</feature>
<feature type="transmembrane region" description="Helical" evidence="3">
    <location>
        <begin position="2002"/>
        <end position="2029"/>
    </location>
</feature>
<feature type="domain" description="Major facilitator superfamily (MFS) profile" evidence="5">
    <location>
        <begin position="1602"/>
        <end position="2100"/>
    </location>
</feature>
<dbReference type="PANTHER" id="PTHR14625:SF3">
    <property type="entry name" value="MICROCEPHALIN"/>
    <property type="match status" value="1"/>
</dbReference>
<feature type="compositionally biased region" description="Polar residues" evidence="2">
    <location>
        <begin position="448"/>
        <end position="463"/>
    </location>
</feature>
<keyword evidence="3" id="KW-0472">Membrane</keyword>
<accession>A0A229YGW8</accession>
<comment type="subcellular location">
    <subcellularLocation>
        <location evidence="1">Membrane</location>
        <topology evidence="1">Multi-pass membrane protein</topology>
    </subcellularLocation>
</comment>
<dbReference type="PANTHER" id="PTHR14625">
    <property type="entry name" value="MICROCEPHALIN"/>
    <property type="match status" value="1"/>
</dbReference>
<dbReference type="Pfam" id="PF07690">
    <property type="entry name" value="MFS_1"/>
    <property type="match status" value="1"/>
</dbReference>
<feature type="region of interest" description="Disordered" evidence="2">
    <location>
        <begin position="515"/>
        <end position="618"/>
    </location>
</feature>
<feature type="transmembrane region" description="Helical" evidence="3">
    <location>
        <begin position="1736"/>
        <end position="1757"/>
    </location>
</feature>
<feature type="region of interest" description="Disordered" evidence="2">
    <location>
        <begin position="1"/>
        <end position="311"/>
    </location>
</feature>
<sequence>MARAAIIPNSSPKRTARGRPPASAASKPVAKSTRTKTGTSATETRKRTTRTATATSARTKQPDSDTDDATDDELGFIDTKEKAKPGRPKGKSSTSSTGAVGRRGRPATPAAVECESDNDEDELAQTDAPKKRPGRPRTKPLPKEDEVKPETAPRPRGRPRATAATKPAATAGADKDSTKKKTRAQTSAAEASSSGSKHVVITTNSTTVKSNLLRGPAKKKTVTFKDVSDSEEEDANKPAPATTGRRRAATTASGKDGLGAKPVRKPATTTGRGRKPAASKKEANKPLSPKKANQVAKSISSYVSSDGEDDELSGVKNQIKLVVNSPLKQGSETTGLSSPVRKINFTPRKFNQSVDENGEPSLQPTKAVDFSDSLFMSSPARRPTPSPFHYTIKETPRRARLSFKGNERSIAQPSLTPAQNSPLKASPKKAHLETPRHGGLGLHDETMPLSQPNFTPGHNSPLKSSPKKGIFGVSFAQAPLQESSTPFKSRSLLLQSPAKRIASPFKSSLFSSVRSMPELHQNESGRDLATGADEANDADGVESSLRTPEPEGQMEVDSGDEGLDREDETEQESSDEDHVVVSPEHYVDSHDINDEQQTGSMAADDVENAREQLSDHDDVVEEWVGGSLDDHVEDARRQSAENPRACELIKEGREVDCEEPGDVASDAEAAEYDAESLAEEEPRVADENDSEEGSEIDEDDGHPTEESIVGHTDYVSNMGTHAEQTDLAPDYDEAEDPDATESEPEEEHIMQDAYGSKVQAVTEASLPFQRHSIEGLEDVFTDAPVADEDVDGESDTDPVAETSGSVAVKVDGQPDELRDEYVDFHDSEYFDDNEPTLVAFDTTDHYINDVQPDAQPNAQSNAQLDVQQDLERVNSPLHDQDLSLVPQGSTTQDAIAHHGNLEYREEEDMSESEFTTDNQSHSFEHHDRPDSSTSAAVCSDDQESGSMMQQNRPRFTLLAEQLSQWKASSPEQVQPKRTGRGVFSIGGLRRSSRRGSRIAEEVAYPDIEDRVVSPQNQASDRPRDSEIYAGVPEIYEDQDDQDLEESRADAVATSPQREPMTELFSEPEPEFAEPTAYEEFLNRQPTHASDIAKSPVILPSSPKEDNSDENKENEIVESSAPVTPIKQKKIPLQTFHTVSKVPLKPEGQVSPLKLSRKRGRSLSISSPARSSPRLRKPVLAPLEQRTAQPSPRKMPKLQHDETPRSRKCDSGRRSVASQSNRRSVAPSASPSPAKTPRRNIAACQNVLGGAVVYVDVHTTEGEDASGIFIELLQQMGARCVKSWGWNPRASMSSADMNRRDSKVGITHVVFKDGGVRTLEKVRQAAGLVKCVGVGWVLDCERENKWLDETHYAVDSSIIPRGGAKRRKSMEPRALSNVNGTLIKADNTASASASRRRAGADFDTMDDFMRQTPPLSQGESSTPESDRKYTVTHTEADQQYCQTPKTPGTPGYDFSRVDNTGMSPATPFYLSQRSKLVQQTCPPKQTRQGLFSTSSSIDDEHEHTQKLRFKLEAARRKSLAFKPKVGSPPEGDRDGEITKSATRDSSHPSPRPVAPALEIPRQGRNSPDTPSDDSDDADDPLEPVMDSPNEKPVTWASLPKKGQLAIITFARLSEPLTQTSLQAYLFYQLKSFDPSLPDSTISAQAGIMQGSFTAAQFLTAVWWGRLADAEWMGRKRVLLIGLSGTCISCLGFGFSRSFAAAVVFRVLGGILNSNVGVMRTMISEIIEEKKYQSRAFLLLPMCFNIGVIIGPIIGGSLADPINSYPQLFGPGSFLGGKDGVWWMKRWPFALPNILSAIFIFSAFLAILFGLDETHEIARYRSDWGRQVGRTITRFFSRRGVPRYYRRLRNLEDDESLCMEGSVAGTSAPSSPVRLQALPRHKRPGFRKIWTRNVLLTLLVHFLLAFHTSAFNAMTFVFLPAPRAPENSRQGFFHFSGGLGLPSSRVGLATAIIGVIGLPLQIFVYPQVQSRLGTLTSFRTFLPFSPLAYTLMPFLVLVPRHPWLVWPAFTVVVGLQVISRTFALPAAIILVNNCVTDPSILGTVHGVAQSIASAARTLGPFIGGWGLGLGLANNFVGGIWWALALEASVGWLLLWTIYEGKGIERKKEQREDAQED</sequence>
<feature type="transmembrane region" description="Helical" evidence="3">
    <location>
        <begin position="1675"/>
        <end position="1693"/>
    </location>
</feature>
<dbReference type="Proteomes" id="UP000215289">
    <property type="component" value="Unassembled WGS sequence"/>
</dbReference>
<evidence type="ECO:0000259" key="4">
    <source>
        <dbReference type="PROSITE" id="PS50172"/>
    </source>
</evidence>
<feature type="transmembrane region" description="Helical" evidence="3">
    <location>
        <begin position="1892"/>
        <end position="1917"/>
    </location>
</feature>
<organism evidence="6 7">
    <name type="scientific">Aspergillus turcosus</name>
    <dbReference type="NCBI Taxonomy" id="1245748"/>
    <lineage>
        <taxon>Eukaryota</taxon>
        <taxon>Fungi</taxon>
        <taxon>Dikarya</taxon>
        <taxon>Ascomycota</taxon>
        <taxon>Pezizomycotina</taxon>
        <taxon>Eurotiomycetes</taxon>
        <taxon>Eurotiomycetidae</taxon>
        <taxon>Eurotiales</taxon>
        <taxon>Aspergillaceae</taxon>
        <taxon>Aspergillus</taxon>
        <taxon>Aspergillus subgen. Fumigati</taxon>
    </lineage>
</organism>
<dbReference type="InterPro" id="IPR036420">
    <property type="entry name" value="BRCT_dom_sf"/>
</dbReference>
<feature type="compositionally biased region" description="Low complexity" evidence="2">
    <location>
        <begin position="1161"/>
        <end position="1171"/>
    </location>
</feature>
<dbReference type="Gene3D" id="1.20.1250.20">
    <property type="entry name" value="MFS general substrate transporter like domains"/>
    <property type="match status" value="1"/>
</dbReference>
<dbReference type="EMBL" id="NIDN02000265">
    <property type="protein sequence ID" value="RLL93776.1"/>
    <property type="molecule type" value="Genomic_DNA"/>
</dbReference>
<gene>
    <name evidence="6" type="ORF">CFD26_101026</name>
</gene>
<feature type="compositionally biased region" description="Acidic residues" evidence="2">
    <location>
        <begin position="1034"/>
        <end position="1043"/>
    </location>
</feature>
<dbReference type="Gene3D" id="3.40.50.10190">
    <property type="entry name" value="BRCT domain"/>
    <property type="match status" value="1"/>
</dbReference>
<feature type="compositionally biased region" description="Low complexity" evidence="2">
    <location>
        <begin position="160"/>
        <end position="172"/>
    </location>
</feature>
<feature type="compositionally biased region" description="Acidic residues" evidence="2">
    <location>
        <begin position="114"/>
        <end position="124"/>
    </location>
</feature>
<feature type="transmembrane region" description="Helical" evidence="3">
    <location>
        <begin position="1645"/>
        <end position="1663"/>
    </location>
</feature>
<feature type="compositionally biased region" description="Acidic residues" evidence="2">
    <location>
        <begin position="787"/>
        <end position="798"/>
    </location>
</feature>
<dbReference type="OrthoDB" id="2384350at2759"/>
<feature type="compositionally biased region" description="Low complexity" evidence="2">
    <location>
        <begin position="20"/>
        <end position="42"/>
    </location>
</feature>
<feature type="compositionally biased region" description="Basic and acidic residues" evidence="2">
    <location>
        <begin position="1529"/>
        <end position="1545"/>
    </location>
</feature>
<feature type="transmembrane region" description="Helical" evidence="3">
    <location>
        <begin position="1699"/>
        <end position="1716"/>
    </location>
</feature>
<feature type="compositionally biased region" description="Low complexity" evidence="2">
    <location>
        <begin position="50"/>
        <end position="59"/>
    </location>
</feature>
<dbReference type="InterPro" id="IPR036259">
    <property type="entry name" value="MFS_trans_sf"/>
</dbReference>
<feature type="region of interest" description="Disordered" evidence="2">
    <location>
        <begin position="1480"/>
        <end position="1504"/>
    </location>
</feature>
<feature type="compositionally biased region" description="Polar residues" evidence="2">
    <location>
        <begin position="295"/>
        <end position="304"/>
    </location>
</feature>
<dbReference type="CDD" id="cd17330">
    <property type="entry name" value="MFS_SLC46_TetA_like"/>
    <property type="match status" value="1"/>
</dbReference>
<dbReference type="SUPFAM" id="SSF103473">
    <property type="entry name" value="MFS general substrate transporter"/>
    <property type="match status" value="1"/>
</dbReference>
<dbReference type="GO" id="GO:0000278">
    <property type="term" value="P:mitotic cell cycle"/>
    <property type="evidence" value="ECO:0007669"/>
    <property type="project" value="TreeGrafter"/>
</dbReference>
<feature type="compositionally biased region" description="Acidic residues" evidence="2">
    <location>
        <begin position="552"/>
        <end position="575"/>
    </location>
</feature>
<dbReference type="InterPro" id="IPR001357">
    <property type="entry name" value="BRCT_dom"/>
</dbReference>
<feature type="transmembrane region" description="Helical" evidence="3">
    <location>
        <begin position="1787"/>
        <end position="1809"/>
    </location>
</feature>
<dbReference type="SUPFAM" id="SSF52113">
    <property type="entry name" value="BRCT domain"/>
    <property type="match status" value="1"/>
</dbReference>
<evidence type="ECO:0000256" key="2">
    <source>
        <dbReference type="SAM" id="MobiDB-lite"/>
    </source>
</evidence>
<evidence type="ECO:0008006" key="8">
    <source>
        <dbReference type="Google" id="ProtNLM"/>
    </source>
</evidence>
<feature type="compositionally biased region" description="Basic and acidic residues" evidence="2">
    <location>
        <begin position="1197"/>
        <end position="1212"/>
    </location>
</feature>
<dbReference type="CDD" id="cd17716">
    <property type="entry name" value="BRCT_microcephalin_rpt1"/>
    <property type="match status" value="1"/>
</dbReference>
<dbReference type="GO" id="GO:0016020">
    <property type="term" value="C:membrane"/>
    <property type="evidence" value="ECO:0007669"/>
    <property type="project" value="UniProtKB-SubCell"/>
</dbReference>
<evidence type="ECO:0000313" key="7">
    <source>
        <dbReference type="Proteomes" id="UP000215289"/>
    </source>
</evidence>
<keyword evidence="7" id="KW-1185">Reference proteome</keyword>
<evidence type="ECO:0000313" key="6">
    <source>
        <dbReference type="EMBL" id="RLL93776.1"/>
    </source>
</evidence>
<feature type="region of interest" description="Disordered" evidence="2">
    <location>
        <begin position="375"/>
        <end position="466"/>
    </location>
</feature>
<feature type="compositionally biased region" description="Acidic residues" evidence="2">
    <location>
        <begin position="64"/>
        <end position="75"/>
    </location>
</feature>
<feature type="compositionally biased region" description="Polar residues" evidence="2">
    <location>
        <begin position="1430"/>
        <end position="1445"/>
    </location>
</feature>
<feature type="region of interest" description="Disordered" evidence="2">
    <location>
        <begin position="1519"/>
        <end position="1594"/>
    </location>
</feature>
<feature type="region of interest" description="Disordered" evidence="2">
    <location>
        <begin position="1386"/>
        <end position="1453"/>
    </location>
</feature>
<comment type="caution">
    <text evidence="6">The sequence shown here is derived from an EMBL/GenBank/DDBJ whole genome shotgun (WGS) entry which is preliminary data.</text>
</comment>